<organism evidence="12 13">
    <name type="scientific">Porites evermanni</name>
    <dbReference type="NCBI Taxonomy" id="104178"/>
    <lineage>
        <taxon>Eukaryota</taxon>
        <taxon>Metazoa</taxon>
        <taxon>Cnidaria</taxon>
        <taxon>Anthozoa</taxon>
        <taxon>Hexacorallia</taxon>
        <taxon>Scleractinia</taxon>
        <taxon>Fungiina</taxon>
        <taxon>Poritidae</taxon>
        <taxon>Porites</taxon>
    </lineage>
</organism>
<dbReference type="InterPro" id="IPR015919">
    <property type="entry name" value="Cadherin-like_sf"/>
</dbReference>
<protein>
    <recommendedName>
        <fullName evidence="14">Protocadherin Fat 4-like</fullName>
    </recommendedName>
</protein>
<feature type="transmembrane region" description="Helical" evidence="8">
    <location>
        <begin position="282"/>
        <end position="305"/>
    </location>
</feature>
<feature type="domain" description="Cadherin" evidence="10">
    <location>
        <begin position="1664"/>
        <end position="1763"/>
    </location>
</feature>
<accession>A0ABN8QGV4</accession>
<keyword evidence="4" id="KW-1015">Disulfide bond</keyword>
<feature type="domain" description="Sushi" evidence="11">
    <location>
        <begin position="1179"/>
        <end position="1233"/>
    </location>
</feature>
<dbReference type="Pfam" id="PF00028">
    <property type="entry name" value="Cadherin"/>
    <property type="match status" value="11"/>
</dbReference>
<evidence type="ECO:0000256" key="2">
    <source>
        <dbReference type="ARBA" id="ARBA00022729"/>
    </source>
</evidence>
<evidence type="ECO:0000256" key="5">
    <source>
        <dbReference type="ARBA" id="ARBA00023180"/>
    </source>
</evidence>
<dbReference type="Pfam" id="PF00090">
    <property type="entry name" value="TSP_1"/>
    <property type="match status" value="9"/>
</dbReference>
<name>A0ABN8QGV4_9CNID</name>
<dbReference type="PROSITE" id="PS50268">
    <property type="entry name" value="CADHERIN_2"/>
    <property type="match status" value="22"/>
</dbReference>
<feature type="domain" description="Cadherin" evidence="10">
    <location>
        <begin position="2728"/>
        <end position="2826"/>
    </location>
</feature>
<feature type="domain" description="Cadherin" evidence="10">
    <location>
        <begin position="3046"/>
        <end position="3152"/>
    </location>
</feature>
<feature type="domain" description="Cadherin" evidence="10">
    <location>
        <begin position="1459"/>
        <end position="1550"/>
    </location>
</feature>
<comment type="caution">
    <text evidence="7">Lacks conserved residue(s) required for the propagation of feature annotation.</text>
</comment>
<feature type="domain" description="Cadherin" evidence="10">
    <location>
        <begin position="1347"/>
        <end position="1466"/>
    </location>
</feature>
<dbReference type="Pfam" id="PF19028">
    <property type="entry name" value="TSP1_spondin"/>
    <property type="match status" value="1"/>
</dbReference>
<proteinExistence type="predicted"/>
<feature type="domain" description="Cadherin" evidence="10">
    <location>
        <begin position="1550"/>
        <end position="1661"/>
    </location>
</feature>
<dbReference type="SUPFAM" id="SSF82895">
    <property type="entry name" value="TSP-1 type 1 repeat"/>
    <property type="match status" value="12"/>
</dbReference>
<gene>
    <name evidence="12" type="ORF">PEVE_00004276</name>
</gene>
<keyword evidence="3 8" id="KW-1133">Transmembrane helix</keyword>
<keyword evidence="7" id="KW-0768">Sushi</keyword>
<evidence type="ECO:0000259" key="11">
    <source>
        <dbReference type="PROSITE" id="PS50923"/>
    </source>
</evidence>
<dbReference type="EMBL" id="CALNXI010001264">
    <property type="protein sequence ID" value="CAH3162447.1"/>
    <property type="molecule type" value="Genomic_DNA"/>
</dbReference>
<dbReference type="PRINTS" id="PR00205">
    <property type="entry name" value="CADHERIN"/>
</dbReference>
<sequence>MVHCVRLFLALSVLFSLSNAWWSRRRRSCSAVNCRVSSWTSWSTCTRTCGSGLTTRTRRKTVTESCGGGCAYHLKETKTCNSNCCPVNCLYSWSSWGPCLGCGISSHSRSPIITRYSSCNGRSCPAKETKSCNTNITLAFSPLNSFGSTQRRRRRSCSAVNCRVSSWSSWSSCSRTCGSGVKTRTRTKTSSASCGGSCPYDFKDTKRCNSNCCPVNCLYSWGSWSSCLGCGMSSHSRSPIIHRYSRCNGNSCPSKQTRSCNTNKFVERQLIHFPLLCAMRKYFWVCLVVFASWSSIINLPGSWAWRRRRRRRWCPRQNCVLNSWSTTGTCSRACGGGVVLQQRSIRTYPSCGGSACPSPYSTQRRRYVSCNTQCCRVNCYWSWNSWGTCSATCGSSAAQTRTMRIIRNPSCGGTACPSKRSESRRCAQGICSRTCGGGVVLQQRSIRTYPSCGGSSCPSPYSSQRRRYVSCNTQCCRVNCYWSWNSWGSCSATCGSSATQTRTIRIIRNPSCGGTACPSKRSESRRCAQGMKHFWLCLVVFAFLAALSDLPGSEAWGRRRRRRRWCPRQDCVLNYWSTTGSCSRTCGGGVVLQQRSIRTYPRCGGSACPSPYSSQRRRYVSCNTQCCRVNCYWSWNSWGSCSATCGSSATQTRTIRIIRNPSCGGTACPSKRSESRRCAQGIRRRRCYRNCTPGDWSSWTTCTRGCGTGTQYRTRGIAVPALCGGTCNVALKETRYCNTHCCRVNCAWNWNAWSPCTGCGMSQQTRTMRITRYPSCGGTACPSQRSQTRSCNTGVCCPVNCVVSSWSSWGSCNARCESNGQQTRSRRVTTAASCRGTPCPTLIQTKSCRGPCCRRDCQVSSWSSWGSCSAPPGRCSTNSGTKKRTRRVTLSPSCGGSSCPTLTDTSQCTPVPIPCKMSAWGSWSACSPNNGKCGAGTQYQTRTVATQPYCSPACPATRQTRSCTHSCCPRDCAVSSWVSWSACSNTCGIGTKTRTRRITVQQYCNGRACPTLKDTTRCSQYNNRDCVMSSWSSWSICSNGCGSGQSTLTRRITSPAVCRGKACGARTKSRPCTDYRENRDCVVNSWGSWGVCSEKCAVGTKQRTRTVKISKRCRGRDCPALRETSQCGTRNNGCQHKCTNGVCSCYSGYYLASNKKNCMAKDCNMPKPSYCAPGTSLGSTCKHANVTCPGGKTTYPVTCSLGCPQYYSIKGASTITCQTSGQWTSYASSYCRRNNDPPSQITLSGAASVPENQPRGTKIGTFSTVDPNTKDKHTYSIVSGGSGKFELRGADLFSLTTFNYETSPNRFSLVIRSTDNGSPPMRLEKTFTISVTDVNEKPTAIQLSSNTVDENSDVDTEVGALSTADPDNGQSYSYTLLDGADGRFKIQGNRVKVAKSNRNCLLNGGSQCFLNFESVSSYSIRVRSVDSGSPSQSINASFNILLNDVNDQPRGLKLSNYKVKENAPINFKIGNLSASDEDKGQKLNFSLVDDDAGRFTLDSKGVLYKAKSTDYETSKVHHIVAKVTDDGKPSLSMTKLFSISVLDVNEAPVSIVLSSSNVKENSKPGTLVGTLMATDTDAVQNLTFKLDDDAGGKFFLQSNSSCQSISPNGTRCTTELLVSGNINYEDTSSLDIIVRVTDYKGLFRTEMFNVTVIDVNDPPTNVTLDGSVSALIPENSKGVQVDSLITEDEDQGQNFTYVLINNPGGNFQVKGDKLFTSIGAKLDYESSTSHQITVESTDDGNPPLSVQVSLVINLQDVNEKPTNITLSNRSVQENKPTGTLIGQLTVSDPDRQQSHVCSLTDSANGKVALSKNRLTVGSAGVNYEDASSLSVKVLCRDPGGLAVEHTFVILVQDVNEAPTSISLSNDKVQENQKGGTVVARIIVTDPDNEKNRVQSFTLSISSSDPNLPFQIQNNSLVTKRPLDYENSAQWLVRVTAKDDGIPSLSRTQAFTIQVIDVNDAPNGMVLSSSDVNENSDENTLVGSLTAVDQDTSQNHTFQLINSASGRFKVDGNEIKVAISNKQCLSQGGSSCLLNYEKKRSHIIRVKTTDNGSPQLSYEENFRIDVRDINDMPRDLQLSNSQVKEDAKINTLIGRLTSRDEDASQSATYSLTNDDSGRFKVDSQGRLYTAKNINHETQNRHVIRAMVKDNGNPPMKMEKSFTIEVLDVNEAPISINITSQGGQLSFPDGHAQIRENSVFGTKIGTLEAFDYDAVQTLTFNLDDDAGGKFKLASRANCQSITNIPGVNTKCTTDLLLNGSLDYEVSTEYSLMVRVTDNNGTSMIQRLKITVVDQNDAPESVTLGGSNAASVNENANGHFVGLLVTSDQDVNQTHTYKLLDSAGGKFVILNNKLYVSSSANLDYEAQSQFTVRIQSEDNGSPPLSLVKNFTVTVIDVNEAPVNITISPANIAENSAPGTVIGQLNVTDPDNYGSRGAWQSHNCQVIGNQVGKFTVQTNSLVVGNGNLDYEHAALILVQVRCSDSGSPSLSLAKVLSITVDDVNEAPTGISLSSDAIAENQSPMLIGLFSTADPDNANQVTNRQTFTYTLMGNTAGLPFIIDGDALNSTRSLDFEAQSSWNITVRTVDSGDPALSLIKTFQISVVDVNEKPFNITLSNTVIKENSPQDALVGTVSARDPDFNQTLVYTLIDGAGGRFKLDGNKLKVALSNDDCLKIGGDFCKLNYERQNTYKVSVRATDNGNPPQSTEAFVSITLIDVNDRPRNLKLSSNMVKENATIGTKVGQFSATDEDTSQTLQFALIDSDGGRFAVDSSGYLLKANGTDYETDKVHKIVAQVRDSGNPPLEINKTFMVVVENINEAPINISLTPESGQQSFPDNIPKVNENSKTGTTVGTFHSLDHDEVQSLKFFLDDDASGKFTVGSSVTCHNNTYIPGIKTKCTAPLKVSGVLDYETSSSEDILVRVTDDSGLFRVQPFKVTILDVNDRPKNITLAGGDTAFIDENLNYGFVGELATIDEDINQTHSYSLINNGGWKFILRQNKIFSSFHANLDYETKSEYSIAVRSRDNGTPRLSIGKTFTIQVRDVNERPTDIILLSSSVQENSPRGKLVSKISVSDPDNNGPRGTWQNHTCRILNIANIPFILNGTSNSLLVAGDLNYEKTKSYNIDLRCRDNGKPSLSVDKTVRVNVTDVNEKPYDITLSNNEVAENAGIVTVGLLDTADPDNEQTVVQTFSYTIVSPAGNIPFVIVSNALNTSRSLDYETKTSWLLEIKSTDNKGLSTTKNFIIIVRDRNDPPTGISVSRPLNVSENSVSGQYLGTVVTADQDVGQTHQYQIVNVVGHAHGNRSTSGLLNLFAVESPSGKVTLQKSGLDYEQYAKYTVTLNSTDSGFPPYSVTGSFVVSVHNINENPQNISLNNNQVLENSPVGTVIGNLSVDDPDNLNVPLQKFNCVVEDGGPFKVVNHLTLVVSENSLDYETIDTYTVNVTCTEVLSNPLSVSAVFFINVLDVNEVPYNLTISSQSVSENQVTGYFVGMLSVLDPDLPTSGFASISLALKDQSPGPDVFQLINSSLVTTRMLDFENQSTYTMTVVATDSGNPPLNTNLSFTIQVIDTNDRPTGVSLLSDGIYENATTGAVVGVLLAQDQDVNQSHFFTVKDTGK</sequence>
<dbReference type="PANTHER" id="PTHR24026">
    <property type="entry name" value="FAT ATYPICAL CADHERIN-RELATED"/>
    <property type="match status" value="1"/>
</dbReference>
<comment type="caution">
    <text evidence="12">The sequence shown here is derived from an EMBL/GenBank/DDBJ whole genome shotgun (WGS) entry which is preliminary data.</text>
</comment>
<evidence type="ECO:0000313" key="12">
    <source>
        <dbReference type="EMBL" id="CAH3162447.1"/>
    </source>
</evidence>
<feature type="domain" description="Cadherin" evidence="10">
    <location>
        <begin position="1868"/>
        <end position="1963"/>
    </location>
</feature>
<evidence type="ECO:0000256" key="7">
    <source>
        <dbReference type="PROSITE-ProRule" id="PRU00302"/>
    </source>
</evidence>
<feature type="transmembrane region" description="Helical" evidence="8">
    <location>
        <begin position="534"/>
        <end position="552"/>
    </location>
</feature>
<feature type="domain" description="Cadherin" evidence="10">
    <location>
        <begin position="1247"/>
        <end position="1340"/>
    </location>
</feature>
<keyword evidence="2 9" id="KW-0732">Signal</keyword>
<feature type="domain" description="Cadherin" evidence="10">
    <location>
        <begin position="1971"/>
        <end position="2074"/>
    </location>
</feature>
<evidence type="ECO:0000256" key="6">
    <source>
        <dbReference type="PROSITE-ProRule" id="PRU00043"/>
    </source>
</evidence>
<keyword evidence="6" id="KW-0106">Calcium</keyword>
<feature type="domain" description="Cadherin" evidence="10">
    <location>
        <begin position="2400"/>
        <end position="2521"/>
    </location>
</feature>
<keyword evidence="1 8" id="KW-0812">Transmembrane</keyword>
<dbReference type="SMART" id="SM00209">
    <property type="entry name" value="TSP1"/>
    <property type="match status" value="17"/>
</dbReference>
<evidence type="ECO:0000256" key="4">
    <source>
        <dbReference type="ARBA" id="ARBA00023157"/>
    </source>
</evidence>
<feature type="signal peptide" evidence="9">
    <location>
        <begin position="1"/>
        <end position="20"/>
    </location>
</feature>
<evidence type="ECO:0000256" key="1">
    <source>
        <dbReference type="ARBA" id="ARBA00022692"/>
    </source>
</evidence>
<feature type="domain" description="Cadherin" evidence="10">
    <location>
        <begin position="2955"/>
        <end position="3046"/>
    </location>
</feature>
<keyword evidence="5" id="KW-0325">Glycoprotein</keyword>
<dbReference type="CDD" id="cd11304">
    <property type="entry name" value="Cadherin_repeat"/>
    <property type="match status" value="21"/>
</dbReference>
<keyword evidence="8" id="KW-0472">Membrane</keyword>
<reference evidence="12 13" key="1">
    <citation type="submission" date="2022-05" db="EMBL/GenBank/DDBJ databases">
        <authorList>
            <consortium name="Genoscope - CEA"/>
            <person name="William W."/>
        </authorList>
    </citation>
    <scope>NUCLEOTIDE SEQUENCE [LARGE SCALE GENOMIC DNA]</scope>
</reference>
<feature type="domain" description="Cadherin" evidence="10">
    <location>
        <begin position="3373"/>
        <end position="3468"/>
    </location>
</feature>
<dbReference type="PROSITE" id="PS50092">
    <property type="entry name" value="TSP1"/>
    <property type="match status" value="13"/>
</dbReference>
<dbReference type="Proteomes" id="UP001159427">
    <property type="component" value="Unassembled WGS sequence"/>
</dbReference>
<dbReference type="InterPro" id="IPR044004">
    <property type="entry name" value="TSP1_spondin_dom"/>
</dbReference>
<dbReference type="SMART" id="SM00112">
    <property type="entry name" value="CA"/>
    <property type="match status" value="22"/>
</dbReference>
<evidence type="ECO:0000256" key="9">
    <source>
        <dbReference type="SAM" id="SignalP"/>
    </source>
</evidence>
<feature type="domain" description="Cadherin" evidence="10">
    <location>
        <begin position="1770"/>
        <end position="1860"/>
    </location>
</feature>
<feature type="domain" description="Cadherin" evidence="10">
    <location>
        <begin position="3475"/>
        <end position="3572"/>
    </location>
</feature>
<dbReference type="Gene3D" id="2.60.40.60">
    <property type="entry name" value="Cadherins"/>
    <property type="match status" value="22"/>
</dbReference>
<feature type="domain" description="Cadherin" evidence="10">
    <location>
        <begin position="2838"/>
        <end position="2944"/>
    </location>
</feature>
<keyword evidence="13" id="KW-1185">Reference proteome</keyword>
<feature type="domain" description="Cadherin" evidence="10">
    <location>
        <begin position="3147"/>
        <end position="3252"/>
    </location>
</feature>
<feature type="domain" description="Cadherin" evidence="10">
    <location>
        <begin position="2074"/>
        <end position="2173"/>
    </location>
</feature>
<dbReference type="InterPro" id="IPR000436">
    <property type="entry name" value="Sushi_SCR_CCP_dom"/>
</dbReference>
<feature type="domain" description="Cadherin" evidence="10">
    <location>
        <begin position="3253"/>
        <end position="3366"/>
    </location>
</feature>
<dbReference type="InterPro" id="IPR002126">
    <property type="entry name" value="Cadherin-like_dom"/>
</dbReference>
<dbReference type="Gene3D" id="2.20.100.10">
    <property type="entry name" value="Thrombospondin type-1 (TSP1) repeat"/>
    <property type="match status" value="12"/>
</dbReference>
<feature type="domain" description="Cadherin" evidence="10">
    <location>
        <begin position="2190"/>
        <end position="2298"/>
    </location>
</feature>
<evidence type="ECO:0000259" key="10">
    <source>
        <dbReference type="PROSITE" id="PS50268"/>
    </source>
</evidence>
<dbReference type="PANTHER" id="PTHR24026:SF126">
    <property type="entry name" value="PROTOCADHERIN FAT 4"/>
    <property type="match status" value="1"/>
</dbReference>
<evidence type="ECO:0000256" key="8">
    <source>
        <dbReference type="SAM" id="Phobius"/>
    </source>
</evidence>
<dbReference type="InterPro" id="IPR036383">
    <property type="entry name" value="TSP1_rpt_sf"/>
</dbReference>
<evidence type="ECO:0000256" key="3">
    <source>
        <dbReference type="ARBA" id="ARBA00022989"/>
    </source>
</evidence>
<dbReference type="InterPro" id="IPR000884">
    <property type="entry name" value="TSP1_rpt"/>
</dbReference>
<dbReference type="PROSITE" id="PS50923">
    <property type="entry name" value="SUSHI"/>
    <property type="match status" value="1"/>
</dbReference>
<feature type="chain" id="PRO_5046531909" description="Protocadherin Fat 4-like" evidence="9">
    <location>
        <begin position="21"/>
        <end position="3613"/>
    </location>
</feature>
<dbReference type="SUPFAM" id="SSF49313">
    <property type="entry name" value="Cadherin-like"/>
    <property type="match status" value="22"/>
</dbReference>
<dbReference type="CDD" id="cd00033">
    <property type="entry name" value="CCP"/>
    <property type="match status" value="1"/>
</dbReference>
<evidence type="ECO:0000313" key="13">
    <source>
        <dbReference type="Proteomes" id="UP001159427"/>
    </source>
</evidence>
<feature type="domain" description="Cadherin" evidence="10">
    <location>
        <begin position="2513"/>
        <end position="2609"/>
    </location>
</feature>
<evidence type="ECO:0008006" key="14">
    <source>
        <dbReference type="Google" id="ProtNLM"/>
    </source>
</evidence>
<feature type="domain" description="Cadherin" evidence="10">
    <location>
        <begin position="2315"/>
        <end position="2407"/>
    </location>
</feature>
<feature type="domain" description="Cadherin" evidence="10">
    <location>
        <begin position="2617"/>
        <end position="2720"/>
    </location>
</feature>